<evidence type="ECO:0000256" key="9">
    <source>
        <dbReference type="HAMAP-Rule" id="MF_00061"/>
    </source>
</evidence>
<keyword evidence="7 9" id="KW-0067">ATP-binding</keyword>
<dbReference type="GO" id="GO:0005524">
    <property type="term" value="F:ATP binding"/>
    <property type="evidence" value="ECO:0007669"/>
    <property type="project" value="UniProtKB-UniRule"/>
</dbReference>
<dbReference type="PANTHER" id="PTHR43527">
    <property type="entry name" value="4-DIPHOSPHOCYTIDYL-2-C-METHYL-D-ERYTHRITOL KINASE, CHLOROPLASTIC"/>
    <property type="match status" value="1"/>
</dbReference>
<dbReference type="InterPro" id="IPR004424">
    <property type="entry name" value="IspE"/>
</dbReference>
<feature type="active site" evidence="9">
    <location>
        <position position="8"/>
    </location>
</feature>
<protein>
    <recommendedName>
        <fullName evidence="3 9">4-diphosphocytidyl-2-C-methyl-D-erythritol kinase</fullName>
        <shortName evidence="9">CMK</shortName>
        <ecNumber evidence="2 9">2.7.1.148</ecNumber>
    </recommendedName>
    <alternativeName>
        <fullName evidence="8 9">4-(cytidine-5'-diphospho)-2-C-methyl-D-erythritol kinase</fullName>
    </alternativeName>
</protein>
<evidence type="ECO:0000256" key="6">
    <source>
        <dbReference type="ARBA" id="ARBA00022777"/>
    </source>
</evidence>
<dbReference type="PIRSF" id="PIRSF010376">
    <property type="entry name" value="IspE"/>
    <property type="match status" value="1"/>
</dbReference>
<evidence type="ECO:0000259" key="11">
    <source>
        <dbReference type="Pfam" id="PF08544"/>
    </source>
</evidence>
<comment type="caution">
    <text evidence="12">The sequence shown here is derived from an EMBL/GenBank/DDBJ whole genome shotgun (WGS) entry which is preliminary data.</text>
</comment>
<dbReference type="GO" id="GO:0019288">
    <property type="term" value="P:isopentenyl diphosphate biosynthetic process, methylerythritol 4-phosphate pathway"/>
    <property type="evidence" value="ECO:0007669"/>
    <property type="project" value="UniProtKB-UniRule"/>
</dbReference>
<accession>A0A2W1N3W4</accession>
<keyword evidence="13" id="KW-1185">Reference proteome</keyword>
<dbReference type="SUPFAM" id="SSF55060">
    <property type="entry name" value="GHMP Kinase, C-terminal domain"/>
    <property type="match status" value="1"/>
</dbReference>
<comment type="similarity">
    <text evidence="1 9">Belongs to the GHMP kinase family. IspE subfamily.</text>
</comment>
<dbReference type="RefSeq" id="WP_111062701.1">
    <property type="nucleotide sequence ID" value="NZ_JBHUCU010000027.1"/>
</dbReference>
<name>A0A2W1N3W4_9FLAO</name>
<feature type="domain" description="GHMP kinase C-terminal" evidence="11">
    <location>
        <begin position="205"/>
        <end position="253"/>
    </location>
</feature>
<feature type="binding site" evidence="9">
    <location>
        <begin position="90"/>
        <end position="100"/>
    </location>
    <ligand>
        <name>ATP</name>
        <dbReference type="ChEBI" id="CHEBI:30616"/>
    </ligand>
</feature>
<dbReference type="Pfam" id="PF00288">
    <property type="entry name" value="GHMP_kinases_N"/>
    <property type="match status" value="1"/>
</dbReference>
<keyword evidence="4 9" id="KW-0808">Transferase</keyword>
<dbReference type="AlphaFoldDB" id="A0A2W1N3W4"/>
<comment type="pathway">
    <text evidence="9">Isoprenoid biosynthesis; isopentenyl diphosphate biosynthesis via DXP pathway; isopentenyl diphosphate from 1-deoxy-D-xylulose 5-phosphate: step 3/6.</text>
</comment>
<keyword evidence="5 9" id="KW-0547">Nucleotide-binding</keyword>
<evidence type="ECO:0000313" key="13">
    <source>
        <dbReference type="Proteomes" id="UP000249248"/>
    </source>
</evidence>
<feature type="active site" evidence="9">
    <location>
        <position position="132"/>
    </location>
</feature>
<dbReference type="InterPro" id="IPR036554">
    <property type="entry name" value="GHMP_kinase_C_sf"/>
</dbReference>
<organism evidence="12 13">
    <name type="scientific">Putridiphycobacter roseus</name>
    <dbReference type="NCBI Taxonomy" id="2219161"/>
    <lineage>
        <taxon>Bacteria</taxon>
        <taxon>Pseudomonadati</taxon>
        <taxon>Bacteroidota</taxon>
        <taxon>Flavobacteriia</taxon>
        <taxon>Flavobacteriales</taxon>
        <taxon>Crocinitomicaceae</taxon>
        <taxon>Putridiphycobacter</taxon>
    </lineage>
</organism>
<feature type="domain" description="GHMP kinase N-terminal" evidence="10">
    <location>
        <begin position="63"/>
        <end position="136"/>
    </location>
</feature>
<evidence type="ECO:0000259" key="10">
    <source>
        <dbReference type="Pfam" id="PF00288"/>
    </source>
</evidence>
<dbReference type="InterPro" id="IPR013750">
    <property type="entry name" value="GHMP_kinase_C_dom"/>
</dbReference>
<dbReference type="EMBL" id="QKSB01000003">
    <property type="protein sequence ID" value="PZE17741.1"/>
    <property type="molecule type" value="Genomic_DNA"/>
</dbReference>
<keyword evidence="9" id="KW-0414">Isoprene biosynthesis</keyword>
<keyword evidence="6 9" id="KW-0418">Kinase</keyword>
<sequence length="264" mass="29462">MITYPPCKINIGLNIINKRTDGYHNIESVFYPIPFFDILEINVATAFSFSSSGLPIHGDKKNNLVVQAYEILKTKYNIGPVKIHLHKRIPMGAGLGGGSADAAHTITMLNQLFDLKLSTSLMETIALSLGSDCPFFIEDRAKFVTGRGESMTPSPIDLKGYYLYLINPGVHVSTKAAYAAINYAPNPDKLEVAIQVEDWKNKVYNQFELPIFKLHPSIRKIKETLYNMGAVYASMSGTGSTVYGLFKTEPKLLELYNFEKIRLL</sequence>
<comment type="catalytic activity">
    <reaction evidence="9">
        <text>4-CDP-2-C-methyl-D-erythritol + ATP = 4-CDP-2-C-methyl-D-erythritol 2-phosphate + ADP + H(+)</text>
        <dbReference type="Rhea" id="RHEA:18437"/>
        <dbReference type="ChEBI" id="CHEBI:15378"/>
        <dbReference type="ChEBI" id="CHEBI:30616"/>
        <dbReference type="ChEBI" id="CHEBI:57823"/>
        <dbReference type="ChEBI" id="CHEBI:57919"/>
        <dbReference type="ChEBI" id="CHEBI:456216"/>
        <dbReference type="EC" id="2.7.1.148"/>
    </reaction>
</comment>
<dbReference type="GO" id="GO:0050515">
    <property type="term" value="F:4-(cytidine 5'-diphospho)-2-C-methyl-D-erythritol kinase activity"/>
    <property type="evidence" value="ECO:0007669"/>
    <property type="project" value="UniProtKB-UniRule"/>
</dbReference>
<proteinExistence type="inferred from homology"/>
<dbReference type="UniPathway" id="UPA00056">
    <property type="reaction ID" value="UER00094"/>
</dbReference>
<dbReference type="InterPro" id="IPR006204">
    <property type="entry name" value="GHMP_kinase_N_dom"/>
</dbReference>
<reference evidence="12 13" key="1">
    <citation type="submission" date="2018-06" db="EMBL/GenBank/DDBJ databases">
        <title>The draft genome sequence of Crocinitomix sp. SM1701.</title>
        <authorList>
            <person name="Zhang X."/>
        </authorList>
    </citation>
    <scope>NUCLEOTIDE SEQUENCE [LARGE SCALE GENOMIC DNA]</scope>
    <source>
        <strain evidence="12 13">SM1701</strain>
    </source>
</reference>
<dbReference type="Proteomes" id="UP000249248">
    <property type="component" value="Unassembled WGS sequence"/>
</dbReference>
<dbReference type="InterPro" id="IPR014721">
    <property type="entry name" value="Ribsml_uS5_D2-typ_fold_subgr"/>
</dbReference>
<evidence type="ECO:0000256" key="1">
    <source>
        <dbReference type="ARBA" id="ARBA00009684"/>
    </source>
</evidence>
<evidence type="ECO:0000313" key="12">
    <source>
        <dbReference type="EMBL" id="PZE17741.1"/>
    </source>
</evidence>
<evidence type="ECO:0000256" key="8">
    <source>
        <dbReference type="ARBA" id="ARBA00032554"/>
    </source>
</evidence>
<comment type="function">
    <text evidence="9">Catalyzes the phosphorylation of the position 2 hydroxy group of 4-diphosphocytidyl-2C-methyl-D-erythritol.</text>
</comment>
<dbReference type="PANTHER" id="PTHR43527:SF2">
    <property type="entry name" value="4-DIPHOSPHOCYTIDYL-2-C-METHYL-D-ERYTHRITOL KINASE, CHLOROPLASTIC"/>
    <property type="match status" value="1"/>
</dbReference>
<evidence type="ECO:0000256" key="7">
    <source>
        <dbReference type="ARBA" id="ARBA00022840"/>
    </source>
</evidence>
<gene>
    <name evidence="9" type="primary">ispE</name>
    <name evidence="12" type="ORF">DNU06_07290</name>
</gene>
<dbReference type="SUPFAM" id="SSF54211">
    <property type="entry name" value="Ribosomal protein S5 domain 2-like"/>
    <property type="match status" value="1"/>
</dbReference>
<dbReference type="NCBIfam" id="TIGR00154">
    <property type="entry name" value="ispE"/>
    <property type="match status" value="1"/>
</dbReference>
<dbReference type="Gene3D" id="3.30.70.890">
    <property type="entry name" value="GHMP kinase, C-terminal domain"/>
    <property type="match status" value="1"/>
</dbReference>
<dbReference type="HAMAP" id="MF_00061">
    <property type="entry name" value="IspE"/>
    <property type="match status" value="1"/>
</dbReference>
<evidence type="ECO:0000256" key="5">
    <source>
        <dbReference type="ARBA" id="ARBA00022741"/>
    </source>
</evidence>
<evidence type="ECO:0000256" key="2">
    <source>
        <dbReference type="ARBA" id="ARBA00012052"/>
    </source>
</evidence>
<dbReference type="GO" id="GO:0016114">
    <property type="term" value="P:terpenoid biosynthetic process"/>
    <property type="evidence" value="ECO:0007669"/>
    <property type="project" value="UniProtKB-UniRule"/>
</dbReference>
<dbReference type="EC" id="2.7.1.148" evidence="2 9"/>
<evidence type="ECO:0000256" key="4">
    <source>
        <dbReference type="ARBA" id="ARBA00022679"/>
    </source>
</evidence>
<dbReference type="InterPro" id="IPR020568">
    <property type="entry name" value="Ribosomal_Su5_D2-typ_SF"/>
</dbReference>
<dbReference type="OrthoDB" id="9809438at2"/>
<evidence type="ECO:0000256" key="3">
    <source>
        <dbReference type="ARBA" id="ARBA00017473"/>
    </source>
</evidence>
<dbReference type="Gene3D" id="3.30.230.10">
    <property type="match status" value="1"/>
</dbReference>
<dbReference type="Pfam" id="PF08544">
    <property type="entry name" value="GHMP_kinases_C"/>
    <property type="match status" value="1"/>
</dbReference>